<dbReference type="AlphaFoldDB" id="A0A1T4KQN3"/>
<dbReference type="SUPFAM" id="SSF51215">
    <property type="entry name" value="Regulatory protein AraC"/>
    <property type="match status" value="1"/>
</dbReference>
<dbReference type="InterPro" id="IPR037923">
    <property type="entry name" value="HTH-like"/>
</dbReference>
<dbReference type="InterPro" id="IPR050204">
    <property type="entry name" value="AraC_XylS_family_regulators"/>
</dbReference>
<dbReference type="Gene3D" id="1.10.10.60">
    <property type="entry name" value="Homeodomain-like"/>
    <property type="match status" value="2"/>
</dbReference>
<dbReference type="Gene3D" id="2.60.120.10">
    <property type="entry name" value="Jelly Rolls"/>
    <property type="match status" value="1"/>
</dbReference>
<dbReference type="SMART" id="SM00342">
    <property type="entry name" value="HTH_ARAC"/>
    <property type="match status" value="1"/>
</dbReference>
<keyword evidence="3" id="KW-0804">Transcription</keyword>
<accession>A0A1T4KQN3</accession>
<gene>
    <name evidence="5" type="ORF">SAMN02745191_0656</name>
</gene>
<keyword evidence="2" id="KW-0238">DNA-binding</keyword>
<reference evidence="6" key="1">
    <citation type="submission" date="2017-02" db="EMBL/GenBank/DDBJ databases">
        <authorList>
            <person name="Varghese N."/>
            <person name="Submissions S."/>
        </authorList>
    </citation>
    <scope>NUCLEOTIDE SEQUENCE [LARGE SCALE GENOMIC DNA]</scope>
    <source>
        <strain evidence="6">ATCC 25662</strain>
    </source>
</reference>
<dbReference type="GO" id="GO:0043565">
    <property type="term" value="F:sequence-specific DNA binding"/>
    <property type="evidence" value="ECO:0007669"/>
    <property type="project" value="InterPro"/>
</dbReference>
<organism evidence="5 6">
    <name type="scientific">Anaerorhabdus furcosa</name>
    <dbReference type="NCBI Taxonomy" id="118967"/>
    <lineage>
        <taxon>Bacteria</taxon>
        <taxon>Bacillati</taxon>
        <taxon>Bacillota</taxon>
        <taxon>Erysipelotrichia</taxon>
        <taxon>Erysipelotrichales</taxon>
        <taxon>Erysipelotrichaceae</taxon>
        <taxon>Anaerorhabdus</taxon>
    </lineage>
</organism>
<dbReference type="EMBL" id="FUWY01000001">
    <property type="protein sequence ID" value="SJZ44725.1"/>
    <property type="molecule type" value="Genomic_DNA"/>
</dbReference>
<evidence type="ECO:0000256" key="3">
    <source>
        <dbReference type="ARBA" id="ARBA00023163"/>
    </source>
</evidence>
<dbReference type="Pfam" id="PF02311">
    <property type="entry name" value="AraC_binding"/>
    <property type="match status" value="1"/>
</dbReference>
<dbReference type="PANTHER" id="PTHR46796">
    <property type="entry name" value="HTH-TYPE TRANSCRIPTIONAL ACTIVATOR RHAS-RELATED"/>
    <property type="match status" value="1"/>
</dbReference>
<dbReference type="OrthoDB" id="1372329at2"/>
<evidence type="ECO:0000313" key="5">
    <source>
        <dbReference type="EMBL" id="SJZ44725.1"/>
    </source>
</evidence>
<name>A0A1T4KQN3_9FIRM</name>
<dbReference type="PROSITE" id="PS01124">
    <property type="entry name" value="HTH_ARAC_FAMILY_2"/>
    <property type="match status" value="1"/>
</dbReference>
<dbReference type="InterPro" id="IPR009057">
    <property type="entry name" value="Homeodomain-like_sf"/>
</dbReference>
<protein>
    <submittedName>
        <fullName evidence="5">AraC-like ligand binding domain-containing protein</fullName>
    </submittedName>
</protein>
<dbReference type="Proteomes" id="UP000243297">
    <property type="component" value="Unassembled WGS sequence"/>
</dbReference>
<dbReference type="STRING" id="118967.SAMN02745191_0656"/>
<feature type="domain" description="HTH araC/xylS-type" evidence="4">
    <location>
        <begin position="170"/>
        <end position="267"/>
    </location>
</feature>
<keyword evidence="6" id="KW-1185">Reference proteome</keyword>
<evidence type="ECO:0000313" key="6">
    <source>
        <dbReference type="Proteomes" id="UP000243297"/>
    </source>
</evidence>
<dbReference type="GO" id="GO:0003700">
    <property type="term" value="F:DNA-binding transcription factor activity"/>
    <property type="evidence" value="ECO:0007669"/>
    <property type="project" value="InterPro"/>
</dbReference>
<dbReference type="InterPro" id="IPR003313">
    <property type="entry name" value="AraC-bd"/>
</dbReference>
<evidence type="ECO:0000256" key="1">
    <source>
        <dbReference type="ARBA" id="ARBA00023015"/>
    </source>
</evidence>
<dbReference type="InterPro" id="IPR018060">
    <property type="entry name" value="HTH_AraC"/>
</dbReference>
<evidence type="ECO:0000256" key="2">
    <source>
        <dbReference type="ARBA" id="ARBA00023125"/>
    </source>
</evidence>
<dbReference type="RefSeq" id="WP_078711079.1">
    <property type="nucleotide sequence ID" value="NZ_FUWY01000001.1"/>
</dbReference>
<dbReference type="InterPro" id="IPR014710">
    <property type="entry name" value="RmlC-like_jellyroll"/>
</dbReference>
<dbReference type="Pfam" id="PF12833">
    <property type="entry name" value="HTH_18"/>
    <property type="match status" value="1"/>
</dbReference>
<dbReference type="PANTHER" id="PTHR46796:SF2">
    <property type="entry name" value="TRANSCRIPTIONAL REGULATORY PROTEIN"/>
    <property type="match status" value="1"/>
</dbReference>
<sequence length="276" mass="32220">MENESRIVIYDEQLKIEAYILQGIVQPFPNHFHEFYVIGLMDQGQRYLKCKNSEYALKKNDMIIFNPNDNHGCAQLGDELLTYYGLNVPKDVLLKLVEEITGERSLPVFFTNVIQDDEAIAIYRPLHHMIMERTTEFEKEEHLFLLISHLLQNYNQQFDTTSVNCDNEIEKACRYIEDNYNQHLSLDEICKTVGLSKSSLLRGFTKSKGVTPYRYLETIRISKARKYLEEGLLPIEVAHLTGFSDQSHFTNYFSQFIGLSPGIYRDIFNHKDLPDE</sequence>
<keyword evidence="1" id="KW-0805">Transcription regulation</keyword>
<proteinExistence type="predicted"/>
<dbReference type="SUPFAM" id="SSF46689">
    <property type="entry name" value="Homeodomain-like"/>
    <property type="match status" value="2"/>
</dbReference>
<evidence type="ECO:0000259" key="4">
    <source>
        <dbReference type="PROSITE" id="PS01124"/>
    </source>
</evidence>